<feature type="signal peptide" evidence="2">
    <location>
        <begin position="1"/>
        <end position="18"/>
    </location>
</feature>
<sequence>MLRTLLCALALVPLAACGDGKEGASFSIDSSDSDGNASGASIDGKGEATIDTPFFKGKVTLPKLKLNADNFDMNGVHLYPGSTISGMNVDVKDRPGNKNDGRVRVTFASPAAPTTVRDWFKGKLNAAGFKLSDKGNGLTGTTDEDKPFTLELTPDGGDKSNGIITIE</sequence>
<feature type="region of interest" description="Disordered" evidence="1">
    <location>
        <begin position="136"/>
        <end position="167"/>
    </location>
</feature>
<reference evidence="4" key="1">
    <citation type="journal article" date="2019" name="Int. J. Syst. Evol. Microbiol.">
        <title>The Global Catalogue of Microorganisms (GCM) 10K type strain sequencing project: providing services to taxonomists for standard genome sequencing and annotation.</title>
        <authorList>
            <consortium name="The Broad Institute Genomics Platform"/>
            <consortium name="The Broad Institute Genome Sequencing Center for Infectious Disease"/>
            <person name="Wu L."/>
            <person name="Ma J."/>
        </authorList>
    </citation>
    <scope>NUCLEOTIDE SEQUENCE [LARGE SCALE GENOMIC DNA]</scope>
    <source>
        <strain evidence="4">CGMCC 1.10106</strain>
    </source>
</reference>
<protein>
    <recommendedName>
        <fullName evidence="5">Lipoprotein</fullName>
    </recommendedName>
</protein>
<evidence type="ECO:0000313" key="4">
    <source>
        <dbReference type="Proteomes" id="UP000618591"/>
    </source>
</evidence>
<gene>
    <name evidence="3" type="ORF">GCM10011395_19440</name>
</gene>
<comment type="caution">
    <text evidence="3">The sequence shown here is derived from an EMBL/GenBank/DDBJ whole genome shotgun (WGS) entry which is preliminary data.</text>
</comment>
<evidence type="ECO:0000256" key="2">
    <source>
        <dbReference type="SAM" id="SignalP"/>
    </source>
</evidence>
<evidence type="ECO:0000313" key="3">
    <source>
        <dbReference type="EMBL" id="GGA49229.1"/>
    </source>
</evidence>
<accession>A0ABQ1GS67</accession>
<keyword evidence="2" id="KW-0732">Signal</keyword>
<dbReference type="Proteomes" id="UP000618591">
    <property type="component" value="Unassembled WGS sequence"/>
</dbReference>
<evidence type="ECO:0008006" key="5">
    <source>
        <dbReference type="Google" id="ProtNLM"/>
    </source>
</evidence>
<feature type="chain" id="PRO_5046066300" description="Lipoprotein" evidence="2">
    <location>
        <begin position="19"/>
        <end position="167"/>
    </location>
</feature>
<organism evidence="3 4">
    <name type="scientific">Sphingomonas psychrolutea</name>
    <dbReference type="NCBI Taxonomy" id="1259676"/>
    <lineage>
        <taxon>Bacteria</taxon>
        <taxon>Pseudomonadati</taxon>
        <taxon>Pseudomonadota</taxon>
        <taxon>Alphaproteobacteria</taxon>
        <taxon>Sphingomonadales</taxon>
        <taxon>Sphingomonadaceae</taxon>
        <taxon>Sphingomonas</taxon>
    </lineage>
</organism>
<name>A0ABQ1GS67_9SPHN</name>
<keyword evidence="4" id="KW-1185">Reference proteome</keyword>
<dbReference type="RefSeq" id="WP_188446919.1">
    <property type="nucleotide sequence ID" value="NZ_BMDW01000010.1"/>
</dbReference>
<dbReference type="EMBL" id="BMDW01000010">
    <property type="protein sequence ID" value="GGA49229.1"/>
    <property type="molecule type" value="Genomic_DNA"/>
</dbReference>
<evidence type="ECO:0000256" key="1">
    <source>
        <dbReference type="SAM" id="MobiDB-lite"/>
    </source>
</evidence>
<proteinExistence type="predicted"/>